<reference evidence="2" key="1">
    <citation type="submission" date="2021-02" db="EMBL/GenBank/DDBJ databases">
        <authorList>
            <person name="Dougan E. K."/>
            <person name="Rhodes N."/>
            <person name="Thang M."/>
            <person name="Chan C."/>
        </authorList>
    </citation>
    <scope>NUCLEOTIDE SEQUENCE</scope>
</reference>
<dbReference type="AlphaFoldDB" id="A0A812W917"/>
<evidence type="ECO:0000313" key="2">
    <source>
        <dbReference type="EMBL" id="CAE7659309.1"/>
    </source>
</evidence>
<comment type="caution">
    <text evidence="2">The sequence shown here is derived from an EMBL/GenBank/DDBJ whole genome shotgun (WGS) entry which is preliminary data.</text>
</comment>
<evidence type="ECO:0000256" key="1">
    <source>
        <dbReference type="SAM" id="MobiDB-lite"/>
    </source>
</evidence>
<name>A0A812W917_9DINO</name>
<proteinExistence type="predicted"/>
<evidence type="ECO:0000313" key="3">
    <source>
        <dbReference type="Proteomes" id="UP000601435"/>
    </source>
</evidence>
<dbReference type="Proteomes" id="UP000601435">
    <property type="component" value="Unassembled WGS sequence"/>
</dbReference>
<protein>
    <submittedName>
        <fullName evidence="2">Uncharacterized protein</fullName>
    </submittedName>
</protein>
<keyword evidence="3" id="KW-1185">Reference proteome</keyword>
<gene>
    <name evidence="2" type="ORF">SNEC2469_LOCUS18700</name>
</gene>
<feature type="region of interest" description="Disordered" evidence="1">
    <location>
        <begin position="633"/>
        <end position="667"/>
    </location>
</feature>
<feature type="compositionally biased region" description="Basic and acidic residues" evidence="1">
    <location>
        <begin position="644"/>
        <end position="659"/>
    </location>
</feature>
<sequence length="1152" mass="126308">MNLRWKMRQHGMIVFVLKRALQRGNLGQLWMILNQMRIERPRQVWEEHPVFKRRLKNVRLERCDEDERNYALKKLKATVLLDPAASGLGLSLVKQTGALEADEVVSASFCDAFSAKAAGTLTKRASSLQRLVLQLYNQGVESPWRMSEADLYNALTALRDNGCGATAPAHILESLRFLHAIVCFQCIDLEAVISARCKGLAHSSFLGKAPLKQRDPLSCSQVKALEGIMVKVGAVEQCILGQVLFCVHAVCRWKDAQRIRSLELLGSGESQVLFGDALGSKTALSKEAKTKFTPYAALAQGLTECYALPTRSLRLDAWGSTPMGAAEASAWIQEWLADAGPEAKQGSGSLQDDQVADALIDEEVAARVELQPEEVAAEQLNASDEDSAESEADGEATWQQKERAEAPGAAVTAGHEDVRIVHVKVSIASKVSSFNFMKVGLTEETLQGLLENGYNTFGRLAFAVSATPTTLTDEAVDAWIEGLGIRPSGFQKASLRRLLFDGVSMAIEEVKARIEPGLEGHPKKLALQLSALTDRQAWSRRSLAFDLANLASFKVMEEHVQFLFSVLQRTQPKGFMSIQLSQIIEADKQMFILASNNLMGRLTASAGAAPALDSEITRLSRSPDIMQYLAPLQTPPTVQQPWKPDGKGGRKGKDKDGKGNKGAARTPLELPEGCVTKDDSNQPLCFAFNTHGCKNQCKKGRSVFLVMFSPVAAFSPIRPLRSTKMKETHIGAGSDIRVCNDAELSGCVHELGSAWFWDFLAKHRPFAIHMGVPCGTSSKVYLKLSLISVAMEVRSVLGQPGACTRPNLKLLRSSRGGQAVNPFSQPASVSDQNFDDLVQENLTKDPKLISLKRNLAIAKVKQEVSRHRDKELQLHSSMHPAVAKVMKGKNILALESLLQSEGYDDMGAIAFLKEGVRLVGTSECPECFDRKIVPAQLTEGELFETAAERREALLQKFEKVEPREAEALKEATDGEVAHGFLEGPYYDKHEVSAKLGTDQWTIIRRFVLFQGAEQKARPIDNCLESQLNAGYSASIHLRLQDSDYIASMALHVAKAISEGRAAVIIKGASRSWAMHELARLFSELDSQYPSMWWVCRVPSFSNPGDAPSRGHGSEAMTAVGASKVQRFSRLDELSERLCAFKRASVIRGVGAS</sequence>
<feature type="compositionally biased region" description="Acidic residues" evidence="1">
    <location>
        <begin position="383"/>
        <end position="394"/>
    </location>
</feature>
<dbReference type="EMBL" id="CAJNJA010031657">
    <property type="protein sequence ID" value="CAE7659309.1"/>
    <property type="molecule type" value="Genomic_DNA"/>
</dbReference>
<organism evidence="2 3">
    <name type="scientific">Symbiodinium necroappetens</name>
    <dbReference type="NCBI Taxonomy" id="1628268"/>
    <lineage>
        <taxon>Eukaryota</taxon>
        <taxon>Sar</taxon>
        <taxon>Alveolata</taxon>
        <taxon>Dinophyceae</taxon>
        <taxon>Suessiales</taxon>
        <taxon>Symbiodiniaceae</taxon>
        <taxon>Symbiodinium</taxon>
    </lineage>
</organism>
<accession>A0A812W917</accession>
<feature type="region of interest" description="Disordered" evidence="1">
    <location>
        <begin position="377"/>
        <end position="411"/>
    </location>
</feature>
<dbReference type="OrthoDB" id="445884at2759"/>